<comment type="similarity">
    <text evidence="2 9">Belongs to the ABC-2 integral membrane protein family.</text>
</comment>
<dbReference type="GO" id="GO:0015920">
    <property type="term" value="P:lipopolysaccharide transport"/>
    <property type="evidence" value="ECO:0007669"/>
    <property type="project" value="TreeGrafter"/>
</dbReference>
<comment type="subcellular location">
    <subcellularLocation>
        <location evidence="9">Cell inner membrane</location>
        <topology evidence="9">Multi-pass membrane protein</topology>
    </subcellularLocation>
    <subcellularLocation>
        <location evidence="1">Cell membrane</location>
        <topology evidence="1">Multi-pass membrane protein</topology>
    </subcellularLocation>
</comment>
<feature type="domain" description="ABC transmembrane type-2" evidence="10">
    <location>
        <begin position="88"/>
        <end position="312"/>
    </location>
</feature>
<dbReference type="AlphaFoldDB" id="A0A0B6RHV4"/>
<accession>A0A0B6RHV4</accession>
<dbReference type="Proteomes" id="UP000031838">
    <property type="component" value="Chromosome 1"/>
</dbReference>
<evidence type="ECO:0000256" key="3">
    <source>
        <dbReference type="ARBA" id="ARBA00022448"/>
    </source>
</evidence>
<keyword evidence="7" id="KW-0762">Sugar transport</keyword>
<reference evidence="11 12" key="2">
    <citation type="journal article" date="2016" name="Appl. Microbiol. Biotechnol.">
        <title>Mutations improving production and secretion of extracellular lipase by Burkholderia glumae PG1.</title>
        <authorList>
            <person name="Knapp A."/>
            <person name="Voget S."/>
            <person name="Gao R."/>
            <person name="Zaburannyi N."/>
            <person name="Krysciak D."/>
            <person name="Breuer M."/>
            <person name="Hauer B."/>
            <person name="Streit W.R."/>
            <person name="Muller R."/>
            <person name="Daniel R."/>
            <person name="Jaeger K.E."/>
        </authorList>
    </citation>
    <scope>NUCLEOTIDE SEQUENCE [LARGE SCALE GENOMIC DNA]</scope>
    <source>
        <strain evidence="11 12">PG1</strain>
    </source>
</reference>
<organism evidence="11 12">
    <name type="scientific">Burkholderia plantarii</name>
    <dbReference type="NCBI Taxonomy" id="41899"/>
    <lineage>
        <taxon>Bacteria</taxon>
        <taxon>Pseudomonadati</taxon>
        <taxon>Pseudomonadota</taxon>
        <taxon>Betaproteobacteria</taxon>
        <taxon>Burkholderiales</taxon>
        <taxon>Burkholderiaceae</taxon>
        <taxon>Burkholderia</taxon>
    </lineage>
</organism>
<evidence type="ECO:0000256" key="1">
    <source>
        <dbReference type="ARBA" id="ARBA00004651"/>
    </source>
</evidence>
<protein>
    <recommendedName>
        <fullName evidence="9">Transport permease protein</fullName>
    </recommendedName>
</protein>
<name>A0A0B6RHV4_BURPL</name>
<dbReference type="GO" id="GO:0005886">
    <property type="term" value="C:plasma membrane"/>
    <property type="evidence" value="ECO:0007669"/>
    <property type="project" value="UniProtKB-SubCell"/>
</dbReference>
<keyword evidence="8 9" id="KW-0472">Membrane</keyword>
<dbReference type="GO" id="GO:0140359">
    <property type="term" value="F:ABC-type transporter activity"/>
    <property type="evidence" value="ECO:0007669"/>
    <property type="project" value="InterPro"/>
</dbReference>
<feature type="transmembrane region" description="Helical" evidence="9">
    <location>
        <begin position="85"/>
        <end position="107"/>
    </location>
</feature>
<dbReference type="InterPro" id="IPR047817">
    <property type="entry name" value="ABC2_TM_bact-type"/>
</dbReference>
<evidence type="ECO:0000256" key="7">
    <source>
        <dbReference type="ARBA" id="ARBA00023047"/>
    </source>
</evidence>
<evidence type="ECO:0000256" key="4">
    <source>
        <dbReference type="ARBA" id="ARBA00022475"/>
    </source>
</evidence>
<reference evidence="12" key="1">
    <citation type="submission" date="2011-03" db="EMBL/GenBank/DDBJ databases">
        <authorList>
            <person name="Voget S."/>
            <person name="Streit W.R."/>
            <person name="Jaeger K.E."/>
            <person name="Daniel R."/>
        </authorList>
    </citation>
    <scope>NUCLEOTIDE SEQUENCE [LARGE SCALE GENOMIC DNA]</scope>
    <source>
        <strain evidence="12">PG1</strain>
    </source>
</reference>
<evidence type="ECO:0000256" key="5">
    <source>
        <dbReference type="ARBA" id="ARBA00022692"/>
    </source>
</evidence>
<feature type="transmembrane region" description="Helical" evidence="9">
    <location>
        <begin position="288"/>
        <end position="309"/>
    </location>
</feature>
<dbReference type="HOGENOM" id="CLU_060703_1_1_4"/>
<evidence type="ECO:0000256" key="8">
    <source>
        <dbReference type="ARBA" id="ARBA00023136"/>
    </source>
</evidence>
<evidence type="ECO:0000313" key="12">
    <source>
        <dbReference type="Proteomes" id="UP000031838"/>
    </source>
</evidence>
<keyword evidence="3 9" id="KW-0813">Transport</keyword>
<keyword evidence="7" id="KW-0625">Polysaccharide transport</keyword>
<keyword evidence="5 9" id="KW-0812">Transmembrane</keyword>
<feature type="transmembrane region" description="Helical" evidence="9">
    <location>
        <begin position="127"/>
        <end position="154"/>
    </location>
</feature>
<keyword evidence="12" id="KW-1185">Reference proteome</keyword>
<evidence type="ECO:0000256" key="2">
    <source>
        <dbReference type="ARBA" id="ARBA00007783"/>
    </source>
</evidence>
<evidence type="ECO:0000256" key="6">
    <source>
        <dbReference type="ARBA" id="ARBA00022989"/>
    </source>
</evidence>
<keyword evidence="4 9" id="KW-1003">Cell membrane</keyword>
<dbReference type="KEGG" id="bgp:BGL_1c03500"/>
<evidence type="ECO:0000259" key="10">
    <source>
        <dbReference type="PROSITE" id="PS51012"/>
    </source>
</evidence>
<sequence>MHSQRQCLRTSRRPNRLRQALRTPGRHATRINLGTLPNEDLFGGQQLNWLIDFLLAPAAMYRIIKRNRALIHGLIQREISSRYRGSMLGILWSVLNPLLMLGVYAFVFTVVFKPKWAQASPKSEFVMAMYAGIIVFNFFSECVNRAPGLILANVNYVKKVVFPLEILPVVTLGSAAFQLAINLVIWLVFYIAWFGAPGLSILLLPVVLLPLFAMTLGISWLLAALGVYLRDISQVIGIAVMMLMHLSPVFYPLSMVPARFRTILSFGPLTLAVEQARDAMMWSRGPDWMAWFEYLLVALIVAALGFFWFEKTKKGFSDVL</sequence>
<dbReference type="InterPro" id="IPR013525">
    <property type="entry name" value="ABC2_TM"/>
</dbReference>
<evidence type="ECO:0000313" key="11">
    <source>
        <dbReference type="EMBL" id="AJK44892.1"/>
    </source>
</evidence>
<feature type="transmembrane region" description="Helical" evidence="9">
    <location>
        <begin position="166"/>
        <end position="193"/>
    </location>
</feature>
<gene>
    <name evidence="11" type="ORF">BGL_1c03500</name>
</gene>
<dbReference type="EMBL" id="CP002580">
    <property type="protein sequence ID" value="AJK44892.1"/>
    <property type="molecule type" value="Genomic_DNA"/>
</dbReference>
<proteinExistence type="inferred from homology"/>
<dbReference type="PANTHER" id="PTHR30413">
    <property type="entry name" value="INNER MEMBRANE TRANSPORT PERMEASE"/>
    <property type="match status" value="1"/>
</dbReference>
<keyword evidence="6 9" id="KW-1133">Transmembrane helix</keyword>
<dbReference type="Pfam" id="PF01061">
    <property type="entry name" value="ABC2_membrane"/>
    <property type="match status" value="1"/>
</dbReference>
<dbReference type="PROSITE" id="PS51012">
    <property type="entry name" value="ABC_TM2"/>
    <property type="match status" value="1"/>
</dbReference>
<dbReference type="GO" id="GO:0015774">
    <property type="term" value="P:polysaccharide transport"/>
    <property type="evidence" value="ECO:0007669"/>
    <property type="project" value="UniProtKB-KW"/>
</dbReference>
<dbReference type="PANTHER" id="PTHR30413:SF10">
    <property type="entry name" value="CAPSULE POLYSACCHARIDE EXPORT INNER-MEMBRANE PROTEIN CTRC"/>
    <property type="match status" value="1"/>
</dbReference>
<evidence type="ECO:0000256" key="9">
    <source>
        <dbReference type="RuleBase" id="RU361157"/>
    </source>
</evidence>
<feature type="transmembrane region" description="Helical" evidence="9">
    <location>
        <begin position="235"/>
        <end position="253"/>
    </location>
</feature>
<feature type="transmembrane region" description="Helical" evidence="9">
    <location>
        <begin position="199"/>
        <end position="223"/>
    </location>
</feature>